<evidence type="ECO:0000256" key="2">
    <source>
        <dbReference type="ARBA" id="ARBA00009892"/>
    </source>
</evidence>
<dbReference type="InterPro" id="IPR029035">
    <property type="entry name" value="DHS-like_NAD/FAD-binding_dom"/>
</dbReference>
<evidence type="ECO:0000313" key="6">
    <source>
        <dbReference type="EMBL" id="AIF07150.1"/>
    </source>
</evidence>
<organism evidence="6">
    <name type="scientific">uncultured marine group II/III euryarchaeote KM3_200_A03</name>
    <dbReference type="NCBI Taxonomy" id="1457974"/>
    <lineage>
        <taxon>Archaea</taxon>
        <taxon>Methanobacteriati</taxon>
        <taxon>Methanobacteriota</taxon>
        <taxon>environmental samples</taxon>
    </lineage>
</organism>
<dbReference type="AlphaFoldDB" id="A0A075GVZ6"/>
<reference evidence="6" key="1">
    <citation type="journal article" date="2014" name="Genome Biol. Evol.">
        <title>Pangenome evidence for extensive interdomain horizontal transfer affecting lineage core and shell genes in uncultured planktonic thaumarchaeota and euryarchaeota.</title>
        <authorList>
            <person name="Deschamps P."/>
            <person name="Zivanovic Y."/>
            <person name="Moreira D."/>
            <person name="Rodriguez-Valera F."/>
            <person name="Lopez-Garcia P."/>
        </authorList>
    </citation>
    <scope>NUCLEOTIDE SEQUENCE</scope>
</reference>
<comment type="similarity">
    <text evidence="2">Belongs to the deoxyhypusine synthase family.</text>
</comment>
<evidence type="ECO:0000256" key="4">
    <source>
        <dbReference type="ARBA" id="ARBA00039467"/>
    </source>
</evidence>
<dbReference type="Pfam" id="PF01916">
    <property type="entry name" value="DS"/>
    <property type="match status" value="1"/>
</dbReference>
<name>A0A075GVZ6_9EURY</name>
<dbReference type="SUPFAM" id="SSF52467">
    <property type="entry name" value="DHS-like NAD/FAD-binding domain"/>
    <property type="match status" value="1"/>
</dbReference>
<keyword evidence="3" id="KW-0520">NAD</keyword>
<dbReference type="GO" id="GO:0034038">
    <property type="term" value="F:deoxyhypusine synthase activity"/>
    <property type="evidence" value="ECO:0007669"/>
    <property type="project" value="TreeGrafter"/>
</dbReference>
<dbReference type="PANTHER" id="PTHR11703">
    <property type="entry name" value="DEOXYHYPUSINE SYNTHASE"/>
    <property type="match status" value="1"/>
</dbReference>
<dbReference type="Gene3D" id="3.40.910.10">
    <property type="entry name" value="Deoxyhypusine synthase"/>
    <property type="match status" value="1"/>
</dbReference>
<dbReference type="InterPro" id="IPR036982">
    <property type="entry name" value="Deoxyhypusine_synthase_sf"/>
</dbReference>
<accession>A0A075GVZ6</accession>
<comment type="pathway">
    <text evidence="5">Protein modification.</text>
</comment>
<dbReference type="PANTHER" id="PTHR11703:SF0">
    <property type="entry name" value="DEOXYHYPUSINE SYNTHASE"/>
    <property type="match status" value="1"/>
</dbReference>
<proteinExistence type="inferred from homology"/>
<dbReference type="FunFam" id="3.40.910.10:FF:000010">
    <property type="entry name" value="Deoxyhypusine synthase"/>
    <property type="match status" value="1"/>
</dbReference>
<dbReference type="EMBL" id="KF900792">
    <property type="protein sequence ID" value="AIF07150.1"/>
    <property type="molecule type" value="Genomic_DNA"/>
</dbReference>
<keyword evidence="6" id="KW-0808">Transferase</keyword>
<evidence type="ECO:0000256" key="3">
    <source>
        <dbReference type="ARBA" id="ARBA00023027"/>
    </source>
</evidence>
<evidence type="ECO:0000256" key="5">
    <source>
        <dbReference type="ARBA" id="ARBA00043952"/>
    </source>
</evidence>
<dbReference type="InterPro" id="IPR002773">
    <property type="entry name" value="Deoxyhypusine_synthase"/>
</dbReference>
<sequence>MPEKPVRDFTASPETTLTELLERFGTAGGFTAAKLATAAGIMRRMHDADCTVFLSFPADIMATGTRGVLRQLVADGFADVVVTTCGTLDHDIARTLADYHHGDFEMDDAALRERGVNRLGNVLVPDDSYGIPIEKWVQPFLDDLYKKQSRWTPWEIWRELGARLAREERGDESLLATCAEHDVPVFVPGFSDGAVGSQLWQFWQSHRDFTPDTLADEHALSDIVHDAPATGALMIGGGISKHHVIWWNQFRDGLDYAVQVTTAPEWDGSLSGARVREAVSWGKVKPEARRVTVEGDATVLLPLLAGALD</sequence>
<dbReference type="GO" id="GO:0005737">
    <property type="term" value="C:cytoplasm"/>
    <property type="evidence" value="ECO:0007669"/>
    <property type="project" value="TreeGrafter"/>
</dbReference>
<gene>
    <name evidence="6" type="primary">dys1</name>
</gene>
<protein>
    <recommendedName>
        <fullName evidence="4">Probable deoxyhypusine synthase</fullName>
    </recommendedName>
</protein>
<comment type="function">
    <text evidence="1">Catalyzes the NAD-dependent oxidative cleavage of spermidine and the subsequent transfer of the butylamine moiety of spermidine to the epsilon-amino group of a specific lysine residue of the eIF-5A precursor protein to form the intermediate deoxyhypusine residue.</text>
</comment>
<evidence type="ECO:0000256" key="1">
    <source>
        <dbReference type="ARBA" id="ARBA00002823"/>
    </source>
</evidence>
<dbReference type="NCBIfam" id="NF002294">
    <property type="entry name" value="PRK01221.1"/>
    <property type="match status" value="1"/>
</dbReference>